<organism evidence="1 2">
    <name type="scientific">Paxillus rubicundulus Ve08.2h10</name>
    <dbReference type="NCBI Taxonomy" id="930991"/>
    <lineage>
        <taxon>Eukaryota</taxon>
        <taxon>Fungi</taxon>
        <taxon>Dikarya</taxon>
        <taxon>Basidiomycota</taxon>
        <taxon>Agaricomycotina</taxon>
        <taxon>Agaricomycetes</taxon>
        <taxon>Agaricomycetidae</taxon>
        <taxon>Boletales</taxon>
        <taxon>Paxilineae</taxon>
        <taxon>Paxillaceae</taxon>
        <taxon>Paxillus</taxon>
    </lineage>
</organism>
<reference evidence="1 2" key="1">
    <citation type="submission" date="2014-04" db="EMBL/GenBank/DDBJ databases">
        <authorList>
            <consortium name="DOE Joint Genome Institute"/>
            <person name="Kuo A."/>
            <person name="Kohler A."/>
            <person name="Jargeat P."/>
            <person name="Nagy L.G."/>
            <person name="Floudas D."/>
            <person name="Copeland A."/>
            <person name="Barry K.W."/>
            <person name="Cichocki N."/>
            <person name="Veneault-Fourrey C."/>
            <person name="LaButti K."/>
            <person name="Lindquist E.A."/>
            <person name="Lipzen A."/>
            <person name="Lundell T."/>
            <person name="Morin E."/>
            <person name="Murat C."/>
            <person name="Sun H."/>
            <person name="Tunlid A."/>
            <person name="Henrissat B."/>
            <person name="Grigoriev I.V."/>
            <person name="Hibbett D.S."/>
            <person name="Martin F."/>
            <person name="Nordberg H.P."/>
            <person name="Cantor M.N."/>
            <person name="Hua S.X."/>
        </authorList>
    </citation>
    <scope>NUCLEOTIDE SEQUENCE [LARGE SCALE GENOMIC DNA]</scope>
    <source>
        <strain evidence="1 2">Ve08.2h10</strain>
    </source>
</reference>
<name>A0A0D0CRR1_9AGAM</name>
<evidence type="ECO:0000313" key="1">
    <source>
        <dbReference type="EMBL" id="KIK78063.1"/>
    </source>
</evidence>
<dbReference type="EMBL" id="KN826724">
    <property type="protein sequence ID" value="KIK78063.1"/>
    <property type="molecule type" value="Genomic_DNA"/>
</dbReference>
<accession>A0A0D0CRR1</accession>
<dbReference type="Proteomes" id="UP000054538">
    <property type="component" value="Unassembled WGS sequence"/>
</dbReference>
<dbReference type="InParanoid" id="A0A0D0CRR1"/>
<protein>
    <submittedName>
        <fullName evidence="1">Uncharacterized protein</fullName>
    </submittedName>
</protein>
<gene>
    <name evidence="1" type="ORF">PAXRUDRAFT_165022</name>
</gene>
<dbReference type="AlphaFoldDB" id="A0A0D0CRR1"/>
<dbReference type="OrthoDB" id="3261136at2759"/>
<dbReference type="HOGENOM" id="CLU_195665_0_0_1"/>
<dbReference type="STRING" id="930991.A0A0D0CRR1"/>
<proteinExistence type="predicted"/>
<evidence type="ECO:0000313" key="2">
    <source>
        <dbReference type="Proteomes" id="UP000054538"/>
    </source>
</evidence>
<reference evidence="2" key="2">
    <citation type="submission" date="2015-01" db="EMBL/GenBank/DDBJ databases">
        <title>Evolutionary Origins and Diversification of the Mycorrhizal Mutualists.</title>
        <authorList>
            <consortium name="DOE Joint Genome Institute"/>
            <consortium name="Mycorrhizal Genomics Consortium"/>
            <person name="Kohler A."/>
            <person name="Kuo A."/>
            <person name="Nagy L.G."/>
            <person name="Floudas D."/>
            <person name="Copeland A."/>
            <person name="Barry K.W."/>
            <person name="Cichocki N."/>
            <person name="Veneault-Fourrey C."/>
            <person name="LaButti K."/>
            <person name="Lindquist E.A."/>
            <person name="Lipzen A."/>
            <person name="Lundell T."/>
            <person name="Morin E."/>
            <person name="Murat C."/>
            <person name="Riley R."/>
            <person name="Ohm R."/>
            <person name="Sun H."/>
            <person name="Tunlid A."/>
            <person name="Henrissat B."/>
            <person name="Grigoriev I.V."/>
            <person name="Hibbett D.S."/>
            <person name="Martin F."/>
        </authorList>
    </citation>
    <scope>NUCLEOTIDE SEQUENCE [LARGE SCALE GENOMIC DNA]</scope>
    <source>
        <strain evidence="2">Ve08.2h10</strain>
    </source>
</reference>
<sequence length="81" mass="9573">MRRKVAKLSYESYKARALPYHPSHEEHRVLRNQYAEAIKETKKKHWLDWLEAIEGNKLWIANKYISAAGRDGRPSKIPTLK</sequence>
<feature type="non-terminal residue" evidence="1">
    <location>
        <position position="81"/>
    </location>
</feature>
<keyword evidence="2" id="KW-1185">Reference proteome</keyword>